<evidence type="ECO:0000256" key="4">
    <source>
        <dbReference type="ARBA" id="ARBA00022833"/>
    </source>
</evidence>
<feature type="domain" description="DUF7081" evidence="8">
    <location>
        <begin position="28"/>
        <end position="119"/>
    </location>
</feature>
<dbReference type="PANTHER" id="PTHR33345">
    <property type="entry name" value="ADAPTER PROTEIN, PUTATIVE-RELATED"/>
    <property type="match status" value="1"/>
</dbReference>
<evidence type="ECO:0000256" key="1">
    <source>
        <dbReference type="ARBA" id="ARBA00004123"/>
    </source>
</evidence>
<keyword evidence="2" id="KW-0479">Metal-binding</keyword>
<evidence type="ECO:0000256" key="6">
    <source>
        <dbReference type="SAM" id="MobiDB-lite"/>
    </source>
</evidence>
<keyword evidence="4" id="KW-0862">Zinc</keyword>
<dbReference type="Proteomes" id="UP000811609">
    <property type="component" value="Chromosome 2"/>
</dbReference>
<dbReference type="PANTHER" id="PTHR33345:SF6">
    <property type="entry name" value="OS03G0747200 PROTEIN"/>
    <property type="match status" value="1"/>
</dbReference>
<evidence type="ECO:0000256" key="2">
    <source>
        <dbReference type="ARBA" id="ARBA00022723"/>
    </source>
</evidence>
<keyword evidence="11" id="KW-1185">Reference proteome</keyword>
<evidence type="ECO:0000256" key="5">
    <source>
        <dbReference type="ARBA" id="ARBA00023242"/>
    </source>
</evidence>
<proteinExistence type="predicted"/>
<dbReference type="OrthoDB" id="1852608at2759"/>
<evidence type="ECO:0000313" key="10">
    <source>
        <dbReference type="EMBL" id="KAG6664511.1"/>
    </source>
</evidence>
<reference evidence="10" key="1">
    <citation type="submission" date="2020-12" db="EMBL/GenBank/DDBJ databases">
        <title>WGS assembly of Carya illinoinensis cv. Pawnee.</title>
        <authorList>
            <person name="Platts A."/>
            <person name="Shu S."/>
            <person name="Wright S."/>
            <person name="Barry K."/>
            <person name="Edger P."/>
            <person name="Pires J.C."/>
            <person name="Schmutz J."/>
        </authorList>
    </citation>
    <scope>NUCLEOTIDE SEQUENCE</scope>
    <source>
        <tissue evidence="10">Leaf</tissue>
    </source>
</reference>
<feature type="region of interest" description="Disordered" evidence="6">
    <location>
        <begin position="1"/>
        <end position="22"/>
    </location>
</feature>
<dbReference type="EMBL" id="CM031810">
    <property type="protein sequence ID" value="KAG6664511.1"/>
    <property type="molecule type" value="Genomic_DNA"/>
</dbReference>
<dbReference type="AlphaFoldDB" id="A0A8T1REX7"/>
<feature type="compositionally biased region" description="Basic and acidic residues" evidence="6">
    <location>
        <begin position="1"/>
        <end position="18"/>
    </location>
</feature>
<evidence type="ECO:0000259" key="7">
    <source>
        <dbReference type="Pfam" id="PF07227"/>
    </source>
</evidence>
<comment type="subcellular location">
    <subcellularLocation>
        <location evidence="1">Nucleus</location>
    </subcellularLocation>
</comment>
<protein>
    <recommendedName>
        <fullName evidence="12">Oberon PHD finger domain-containing protein</fullName>
    </recommendedName>
</protein>
<organism evidence="10 11">
    <name type="scientific">Carya illinoinensis</name>
    <name type="common">Pecan</name>
    <dbReference type="NCBI Taxonomy" id="32201"/>
    <lineage>
        <taxon>Eukaryota</taxon>
        <taxon>Viridiplantae</taxon>
        <taxon>Streptophyta</taxon>
        <taxon>Embryophyta</taxon>
        <taxon>Tracheophyta</taxon>
        <taxon>Spermatophyta</taxon>
        <taxon>Magnoliopsida</taxon>
        <taxon>eudicotyledons</taxon>
        <taxon>Gunneridae</taxon>
        <taxon>Pentapetalae</taxon>
        <taxon>rosids</taxon>
        <taxon>fabids</taxon>
        <taxon>Fagales</taxon>
        <taxon>Juglandaceae</taxon>
        <taxon>Carya</taxon>
    </lineage>
</organism>
<evidence type="ECO:0000259" key="9">
    <source>
        <dbReference type="Pfam" id="PF24590"/>
    </source>
</evidence>
<dbReference type="InterPro" id="IPR056034">
    <property type="entry name" value="DUF7615"/>
</dbReference>
<evidence type="ECO:0000259" key="8">
    <source>
        <dbReference type="Pfam" id="PF23299"/>
    </source>
</evidence>
<keyword evidence="3" id="KW-0863">Zinc-finger</keyword>
<dbReference type="Pfam" id="PF23299">
    <property type="entry name" value="DUF7081"/>
    <property type="match status" value="1"/>
</dbReference>
<evidence type="ECO:0008006" key="12">
    <source>
        <dbReference type="Google" id="ProtNLM"/>
    </source>
</evidence>
<dbReference type="Pfam" id="PF24590">
    <property type="entry name" value="DUF7615"/>
    <property type="match status" value="1"/>
</dbReference>
<evidence type="ECO:0000256" key="3">
    <source>
        <dbReference type="ARBA" id="ARBA00022771"/>
    </source>
</evidence>
<feature type="domain" description="DUF7615" evidence="9">
    <location>
        <begin position="375"/>
        <end position="478"/>
    </location>
</feature>
<keyword evidence="5" id="KW-0539">Nucleus</keyword>
<sequence>MEIDFPDERDGSTPRTEESGSLLRLALPEESGEGLPYAPVNWPSPGDVWSWRVGRRVATTGYYKDRYLYLPRRLRHLENSTRGKYGFASKLSVEQFVRTEFPGADINAFLASFSWKIPAKKSLLTNGHVKEHNFFPVPFEGMPEYDVSDSQTDIVGCKAGNKVCNSILEPLEKPHLVAMPCDLCCSEPRFCLDCCCIFCSKTINSDYGGYSYIKCEAVVDEGYICAHIAHIDCALRCYMAGTVGGSIGLDAEYYCRRCDARTDLVPHATRLLQTCASIDFRDDVEKILGVGVCILRGSQKTSAMQLLHRFELAIAKLKNGASLEGIWKVDDNFLAISEGALGHGSAPLAVPNSQDSLDVTRRSEHTLLIAFDPWTESLKLEEEIDHVLLALQKSQESEYKIAEETLHAQKNYLLSLYQQLESQKSELSCRVSSIEPDSFMDCVLNRVEQIKRELKKFKDMGKVANGFGRTSKGFLREHFGLENELKP</sequence>
<comment type="caution">
    <text evidence="10">The sequence shown here is derived from an EMBL/GenBank/DDBJ whole genome shotgun (WGS) entry which is preliminary data.</text>
</comment>
<dbReference type="Pfam" id="PF07227">
    <property type="entry name" value="PHD_Oberon"/>
    <property type="match status" value="1"/>
</dbReference>
<gene>
    <name evidence="10" type="ORF">CIPAW_02G097800</name>
</gene>
<feature type="domain" description="Oberon-like PHD finger" evidence="7">
    <location>
        <begin position="160"/>
        <end position="292"/>
    </location>
</feature>
<accession>A0A8T1REX7</accession>
<evidence type="ECO:0000313" key="11">
    <source>
        <dbReference type="Proteomes" id="UP000811609"/>
    </source>
</evidence>
<dbReference type="GO" id="GO:0005634">
    <property type="term" value="C:nucleus"/>
    <property type="evidence" value="ECO:0007669"/>
    <property type="project" value="UniProtKB-SubCell"/>
</dbReference>
<dbReference type="InterPro" id="IPR032881">
    <property type="entry name" value="Oberon-like_PHD"/>
</dbReference>
<dbReference type="InterPro" id="IPR055508">
    <property type="entry name" value="DUF7081"/>
</dbReference>
<name>A0A8T1REX7_CARIL</name>
<dbReference type="GO" id="GO:0008270">
    <property type="term" value="F:zinc ion binding"/>
    <property type="evidence" value="ECO:0007669"/>
    <property type="project" value="UniProtKB-KW"/>
</dbReference>